<dbReference type="RefSeq" id="WP_066382390.1">
    <property type="nucleotide sequence ID" value="NZ_LTAZ01000005.1"/>
</dbReference>
<comment type="caution">
    <text evidence="1">The sequence shown here is derived from an EMBL/GenBank/DDBJ whole genome shotgun (WGS) entry which is preliminary data.</text>
</comment>
<sequence>MGTALAVEADLRLTVEGHPVEISGSGTHLTVATSSLRGAIAVLRSLGTLSELVEPVGTRFVAADLSADVEVRGIVIARIGPHVEPNALSRALGVAPARVWPGAVLRSLGRELRA</sequence>
<evidence type="ECO:0000313" key="2">
    <source>
        <dbReference type="Proteomes" id="UP000075321"/>
    </source>
</evidence>
<dbReference type="OrthoDB" id="268017at2157"/>
<keyword evidence="2" id="KW-1185">Reference proteome</keyword>
<organism evidence="1 2">
    <name type="scientific">Halalkalicoccus paucihalophilus</name>
    <dbReference type="NCBI Taxonomy" id="1008153"/>
    <lineage>
        <taxon>Archaea</taxon>
        <taxon>Methanobacteriati</taxon>
        <taxon>Methanobacteriota</taxon>
        <taxon>Stenosarchaea group</taxon>
        <taxon>Halobacteria</taxon>
        <taxon>Halobacteriales</taxon>
        <taxon>Halococcaceae</taxon>
        <taxon>Halalkalicoccus</taxon>
    </lineage>
</organism>
<proteinExistence type="predicted"/>
<dbReference type="Proteomes" id="UP000075321">
    <property type="component" value="Unassembled WGS sequence"/>
</dbReference>
<gene>
    <name evidence="1" type="ORF">HAPAU_21930</name>
</gene>
<dbReference type="EMBL" id="LTAZ01000005">
    <property type="protein sequence ID" value="KYH25519.1"/>
    <property type="molecule type" value="Genomic_DNA"/>
</dbReference>
<accession>A0A151AD17</accession>
<dbReference type="AlphaFoldDB" id="A0A151AD17"/>
<protein>
    <submittedName>
        <fullName evidence="1">Uncharacterized protein</fullName>
    </submittedName>
</protein>
<dbReference type="PATRIC" id="fig|1008153.3.peg.2232"/>
<evidence type="ECO:0000313" key="1">
    <source>
        <dbReference type="EMBL" id="KYH25519.1"/>
    </source>
</evidence>
<name>A0A151AD17_9EURY</name>
<reference evidence="1 2" key="1">
    <citation type="submission" date="2016-02" db="EMBL/GenBank/DDBJ databases">
        <title>Genome sequence of Halalkalicoccus paucihalophilus DSM 24557.</title>
        <authorList>
            <person name="Poehlein A."/>
            <person name="Daniel R."/>
        </authorList>
    </citation>
    <scope>NUCLEOTIDE SEQUENCE [LARGE SCALE GENOMIC DNA]</scope>
    <source>
        <strain evidence="1 2">DSM 24557</strain>
    </source>
</reference>